<reference evidence="8" key="1">
    <citation type="submission" date="2006-10" db="EMBL/GenBank/DDBJ databases">
        <title>Complete sequence of Solibacter usitatus Ellin6076.</title>
        <authorList>
            <consortium name="US DOE Joint Genome Institute"/>
            <person name="Copeland A."/>
            <person name="Lucas S."/>
            <person name="Lapidus A."/>
            <person name="Barry K."/>
            <person name="Detter J.C."/>
            <person name="Glavina del Rio T."/>
            <person name="Hammon N."/>
            <person name="Israni S."/>
            <person name="Dalin E."/>
            <person name="Tice H."/>
            <person name="Pitluck S."/>
            <person name="Thompson L.S."/>
            <person name="Brettin T."/>
            <person name="Bruce D."/>
            <person name="Han C."/>
            <person name="Tapia R."/>
            <person name="Gilna P."/>
            <person name="Schmutz J."/>
            <person name="Larimer F."/>
            <person name="Land M."/>
            <person name="Hauser L."/>
            <person name="Kyrpides N."/>
            <person name="Mikhailova N."/>
            <person name="Janssen P.H."/>
            <person name="Kuske C.R."/>
            <person name="Richardson P."/>
        </authorList>
    </citation>
    <scope>NUCLEOTIDE SEQUENCE</scope>
    <source>
        <strain evidence="8">Ellin6076</strain>
    </source>
</reference>
<dbReference type="STRING" id="234267.Acid_7063"/>
<organism evidence="8">
    <name type="scientific">Solibacter usitatus (strain Ellin6076)</name>
    <dbReference type="NCBI Taxonomy" id="234267"/>
    <lineage>
        <taxon>Bacteria</taxon>
        <taxon>Pseudomonadati</taxon>
        <taxon>Acidobacteriota</taxon>
        <taxon>Terriglobia</taxon>
        <taxon>Bryobacterales</taxon>
        <taxon>Solibacteraceae</taxon>
        <taxon>Candidatus Solibacter</taxon>
    </lineage>
</organism>
<keyword evidence="4" id="KW-0255">Endonuclease</keyword>
<evidence type="ECO:0000256" key="5">
    <source>
        <dbReference type="ARBA" id="ARBA00022801"/>
    </source>
</evidence>
<dbReference type="InParanoid" id="Q01QU4"/>
<dbReference type="OrthoDB" id="121656at2"/>
<dbReference type="GO" id="GO:0016787">
    <property type="term" value="F:hydrolase activity"/>
    <property type="evidence" value="ECO:0007669"/>
    <property type="project" value="UniProtKB-KW"/>
</dbReference>
<evidence type="ECO:0000256" key="6">
    <source>
        <dbReference type="ARBA" id="ARBA00022884"/>
    </source>
</evidence>
<accession>Q01QU4</accession>
<dbReference type="GO" id="GO:0004519">
    <property type="term" value="F:endonuclease activity"/>
    <property type="evidence" value="ECO:0007669"/>
    <property type="project" value="UniProtKB-KW"/>
</dbReference>
<dbReference type="eggNOG" id="COG1724">
    <property type="taxonomic scope" value="Bacteria"/>
</dbReference>
<dbReference type="Pfam" id="PF07927">
    <property type="entry name" value="HicA_toxin"/>
    <property type="match status" value="1"/>
</dbReference>
<evidence type="ECO:0000256" key="7">
    <source>
        <dbReference type="ARBA" id="ARBA00023016"/>
    </source>
</evidence>
<evidence type="ECO:0000256" key="3">
    <source>
        <dbReference type="ARBA" id="ARBA00022722"/>
    </source>
</evidence>
<dbReference type="GO" id="GO:0003729">
    <property type="term" value="F:mRNA binding"/>
    <property type="evidence" value="ECO:0007669"/>
    <property type="project" value="InterPro"/>
</dbReference>
<evidence type="ECO:0000256" key="4">
    <source>
        <dbReference type="ARBA" id="ARBA00022759"/>
    </source>
</evidence>
<keyword evidence="6" id="KW-0694">RNA-binding</keyword>
<sequence length="70" mass="7906">MRIWPAAKAKRVYAALLRQGWTLKKQVGSHRKLARPGWANFTFCFHDSEEIGPAALAKISKDTGLRPEDL</sequence>
<dbReference type="AlphaFoldDB" id="Q01QU4"/>
<evidence type="ECO:0000256" key="2">
    <source>
        <dbReference type="ARBA" id="ARBA00022649"/>
    </source>
</evidence>
<evidence type="ECO:0000313" key="8">
    <source>
        <dbReference type="EMBL" id="ABJ87976.1"/>
    </source>
</evidence>
<dbReference type="SUPFAM" id="SSF54786">
    <property type="entry name" value="YcfA/nrd intein domain"/>
    <property type="match status" value="1"/>
</dbReference>
<keyword evidence="3" id="KW-0540">Nuclease</keyword>
<proteinExistence type="inferred from homology"/>
<dbReference type="KEGG" id="sus:Acid_7063"/>
<dbReference type="EMBL" id="CP000473">
    <property type="protein sequence ID" value="ABJ87976.1"/>
    <property type="molecule type" value="Genomic_DNA"/>
</dbReference>
<name>Q01QU4_SOLUE</name>
<keyword evidence="5" id="KW-0378">Hydrolase</keyword>
<dbReference type="InterPro" id="IPR038570">
    <property type="entry name" value="HicA_sf"/>
</dbReference>
<dbReference type="Gene3D" id="3.30.920.30">
    <property type="entry name" value="Hypothetical protein"/>
    <property type="match status" value="1"/>
</dbReference>
<gene>
    <name evidence="8" type="ordered locus">Acid_7063</name>
</gene>
<keyword evidence="2" id="KW-1277">Toxin-antitoxin system</keyword>
<keyword evidence="7" id="KW-0346">Stress response</keyword>
<dbReference type="InterPro" id="IPR012933">
    <property type="entry name" value="HicA_mRNA_interferase"/>
</dbReference>
<evidence type="ECO:0000256" key="1">
    <source>
        <dbReference type="ARBA" id="ARBA00006620"/>
    </source>
</evidence>
<comment type="similarity">
    <text evidence="1">Belongs to the HicA mRNA interferase family.</text>
</comment>
<protein>
    <submittedName>
        <fullName evidence="8">YcfA family protein</fullName>
    </submittedName>
</protein>
<dbReference type="HOGENOM" id="CLU_164851_3_0_0"/>